<name>A0A5S4GZX6_9ACTN</name>
<dbReference type="RefSeq" id="WP_138688243.1">
    <property type="nucleotide sequence ID" value="NZ_JBHSAZ010000114.1"/>
</dbReference>
<evidence type="ECO:0000256" key="1">
    <source>
        <dbReference type="SAM" id="MobiDB-lite"/>
    </source>
</evidence>
<sequence length="112" mass="11996">MNGQDEDLSDVPAAIGQVNGESDTIAARAGVEVRQTRRPIPAEPVEQPPDPERKVEEERREAALLDEIQPVTEDPGEEEARPDAEPTGGEEARSDAELRAGEEARSGAEPTG</sequence>
<protein>
    <submittedName>
        <fullName evidence="2">Uncharacterized protein</fullName>
    </submittedName>
</protein>
<keyword evidence="3" id="KW-1185">Reference proteome</keyword>
<accession>A0A5S4GZX6</accession>
<feature type="compositionally biased region" description="Basic and acidic residues" evidence="1">
    <location>
        <begin position="78"/>
        <end position="106"/>
    </location>
</feature>
<dbReference type="Proteomes" id="UP000306628">
    <property type="component" value="Unassembled WGS sequence"/>
</dbReference>
<evidence type="ECO:0000313" key="2">
    <source>
        <dbReference type="EMBL" id="TMR38533.1"/>
    </source>
</evidence>
<dbReference type="EMBL" id="VCKX01000008">
    <property type="protein sequence ID" value="TMR38533.1"/>
    <property type="molecule type" value="Genomic_DNA"/>
</dbReference>
<dbReference type="AlphaFoldDB" id="A0A5S4GZX6"/>
<gene>
    <name evidence="2" type="ORF">ETD85_04150</name>
</gene>
<reference evidence="2 3" key="1">
    <citation type="submission" date="2019-05" db="EMBL/GenBank/DDBJ databases">
        <title>Draft genome sequence of Nonomuraea zeae DSM 100528.</title>
        <authorList>
            <person name="Saricaoglu S."/>
            <person name="Isik K."/>
        </authorList>
    </citation>
    <scope>NUCLEOTIDE SEQUENCE [LARGE SCALE GENOMIC DNA]</scope>
    <source>
        <strain evidence="2 3">DSM 100528</strain>
    </source>
</reference>
<feature type="region of interest" description="Disordered" evidence="1">
    <location>
        <begin position="1"/>
        <end position="112"/>
    </location>
</feature>
<organism evidence="2 3">
    <name type="scientific">Nonomuraea zeae</name>
    <dbReference type="NCBI Taxonomy" id="1642303"/>
    <lineage>
        <taxon>Bacteria</taxon>
        <taxon>Bacillati</taxon>
        <taxon>Actinomycetota</taxon>
        <taxon>Actinomycetes</taxon>
        <taxon>Streptosporangiales</taxon>
        <taxon>Streptosporangiaceae</taxon>
        <taxon>Nonomuraea</taxon>
    </lineage>
</organism>
<comment type="caution">
    <text evidence="2">The sequence shown here is derived from an EMBL/GenBank/DDBJ whole genome shotgun (WGS) entry which is preliminary data.</text>
</comment>
<proteinExistence type="predicted"/>
<dbReference type="OrthoDB" id="3544420at2"/>
<evidence type="ECO:0000313" key="3">
    <source>
        <dbReference type="Proteomes" id="UP000306628"/>
    </source>
</evidence>
<feature type="compositionally biased region" description="Basic and acidic residues" evidence="1">
    <location>
        <begin position="50"/>
        <end position="63"/>
    </location>
</feature>